<evidence type="ECO:0000313" key="5">
    <source>
        <dbReference type="Proteomes" id="UP001314205"/>
    </source>
</evidence>
<reference evidence="3 5" key="1">
    <citation type="submission" date="2023-11" db="EMBL/GenBank/DDBJ databases">
        <authorList>
            <person name="Hedman E."/>
            <person name="Englund M."/>
            <person name="Stromberg M."/>
            <person name="Nyberg Akerstrom W."/>
            <person name="Nylinder S."/>
            <person name="Jareborg N."/>
            <person name="Kallberg Y."/>
            <person name="Kronander E."/>
        </authorList>
    </citation>
    <scope>NUCLEOTIDE SEQUENCE [LARGE SCALE GENOMIC DNA]</scope>
</reference>
<name>A0AAV1KJL3_9NEOP</name>
<dbReference type="InterPro" id="IPR036397">
    <property type="entry name" value="RNaseH_sf"/>
</dbReference>
<evidence type="ECO:0000313" key="4">
    <source>
        <dbReference type="EMBL" id="CAK1591327.1"/>
    </source>
</evidence>
<dbReference type="EMBL" id="CAVLGL010000086">
    <property type="protein sequence ID" value="CAK1591327.1"/>
    <property type="molecule type" value="Genomic_DNA"/>
</dbReference>
<dbReference type="InterPro" id="IPR009057">
    <property type="entry name" value="Homeodomain-like_sf"/>
</dbReference>
<dbReference type="Pfam" id="PF16087">
    <property type="entry name" value="DUF4817"/>
    <property type="match status" value="1"/>
</dbReference>
<keyword evidence="5" id="KW-1185">Reference proteome</keyword>
<evidence type="ECO:0000313" key="3">
    <source>
        <dbReference type="EMBL" id="CAK1582625.1"/>
    </source>
</evidence>
<protein>
    <recommendedName>
        <fullName evidence="2">DUF4817 domain-containing protein</fullName>
    </recommendedName>
</protein>
<dbReference type="PANTHER" id="PTHR47326">
    <property type="entry name" value="TRANSPOSABLE ELEMENT TC3 TRANSPOSASE-LIKE PROTEIN"/>
    <property type="match status" value="1"/>
</dbReference>
<feature type="domain" description="DUF4817" evidence="2">
    <location>
        <begin position="5"/>
        <end position="58"/>
    </location>
</feature>
<dbReference type="Proteomes" id="UP001314205">
    <property type="component" value="Unassembled WGS sequence"/>
</dbReference>
<evidence type="ECO:0000259" key="2">
    <source>
        <dbReference type="Pfam" id="PF16087"/>
    </source>
</evidence>
<dbReference type="PANTHER" id="PTHR47326:SF1">
    <property type="entry name" value="HTH PSQ-TYPE DOMAIN-CONTAINING PROTEIN"/>
    <property type="match status" value="1"/>
</dbReference>
<dbReference type="EMBL" id="CAVLGL010000046">
    <property type="protein sequence ID" value="CAK1582625.1"/>
    <property type="molecule type" value="Genomic_DNA"/>
</dbReference>
<comment type="caution">
    <text evidence="3">The sequence shown here is derived from an EMBL/GenBank/DDBJ whole genome shotgun (WGS) entry which is preliminary data.</text>
</comment>
<organism evidence="3 5">
    <name type="scientific">Parnassius mnemosyne</name>
    <name type="common">clouded apollo</name>
    <dbReference type="NCBI Taxonomy" id="213953"/>
    <lineage>
        <taxon>Eukaryota</taxon>
        <taxon>Metazoa</taxon>
        <taxon>Ecdysozoa</taxon>
        <taxon>Arthropoda</taxon>
        <taxon>Hexapoda</taxon>
        <taxon>Insecta</taxon>
        <taxon>Pterygota</taxon>
        <taxon>Neoptera</taxon>
        <taxon>Endopterygota</taxon>
        <taxon>Lepidoptera</taxon>
        <taxon>Glossata</taxon>
        <taxon>Ditrysia</taxon>
        <taxon>Papilionoidea</taxon>
        <taxon>Papilionidae</taxon>
        <taxon>Parnassiinae</taxon>
        <taxon>Parnassini</taxon>
        <taxon>Parnassius</taxon>
        <taxon>Driopa</taxon>
    </lineage>
</organism>
<dbReference type="Gene3D" id="3.30.420.10">
    <property type="entry name" value="Ribonuclease H-like superfamily/Ribonuclease H"/>
    <property type="match status" value="1"/>
</dbReference>
<proteinExistence type="predicted"/>
<dbReference type="GO" id="GO:0003676">
    <property type="term" value="F:nucleic acid binding"/>
    <property type="evidence" value="ECO:0007669"/>
    <property type="project" value="InterPro"/>
</dbReference>
<comment type="subcellular location">
    <subcellularLocation>
        <location evidence="1">Nucleus</location>
    </subcellularLocation>
</comment>
<dbReference type="AlphaFoldDB" id="A0AAV1KJL3"/>
<gene>
    <name evidence="4" type="ORF">PARMNEM_LOCUS11581</name>
    <name evidence="3" type="ORF">PARMNEM_LOCUS4127</name>
</gene>
<evidence type="ECO:0000256" key="1">
    <source>
        <dbReference type="ARBA" id="ARBA00004123"/>
    </source>
</evidence>
<dbReference type="InterPro" id="IPR032135">
    <property type="entry name" value="DUF4817"/>
</dbReference>
<sequence length="358" mass="41875">MEQYTIEQRAQIVEIYFSNQRSIVLTQRAYRRQFNVRVAPSQSTINRLVANFREQGAVRNLPGPGRHRTVHTADNIQVVQESIREDPETSTRRRSSQLGLSRTSLQRILHTIGLFPYKIQLVQELKPTDYQQRLDYAIYFQQKAQENPNFIHNLIMSDEAHFQLNGFVNKQNCRIWATENPRVLHQRQLHPVKCTVWCGVSSERIIGPFFFENEQGVAISVNGDRYRAMLQNFVRPAVENHPQIWFQQDGATAHTARATMTLLRDIFGERIISRNSNFNWPPRSPDLTAPDCFLWGYLKGKVYVNKPRTIEELKTNIREEINNIPPEVLRKVMENVLERAHLCEAEYGHHLRDIIFNN</sequence>
<dbReference type="SUPFAM" id="SSF46689">
    <property type="entry name" value="Homeodomain-like"/>
    <property type="match status" value="1"/>
</dbReference>
<dbReference type="GO" id="GO:0005634">
    <property type="term" value="C:nucleus"/>
    <property type="evidence" value="ECO:0007669"/>
    <property type="project" value="UniProtKB-SubCell"/>
</dbReference>
<accession>A0AAV1KJL3</accession>